<feature type="transmembrane region" description="Helical" evidence="2">
    <location>
        <begin position="124"/>
        <end position="143"/>
    </location>
</feature>
<dbReference type="RefSeq" id="XP_038051951.1">
    <property type="nucleotide sequence ID" value="XM_038196023.1"/>
</dbReference>
<keyword evidence="2" id="KW-0472">Membrane</keyword>
<dbReference type="OrthoDB" id="10377351at2759"/>
<feature type="region of interest" description="Disordered" evidence="1">
    <location>
        <begin position="224"/>
        <end position="260"/>
    </location>
</feature>
<proteinExistence type="predicted"/>
<name>A0A913ZLM0_PATMI</name>
<dbReference type="GeneID" id="119724805"/>
<dbReference type="InterPro" id="IPR030417">
    <property type="entry name" value="MS4A"/>
</dbReference>
<dbReference type="OMA" id="CLGVFHI"/>
<dbReference type="PROSITE" id="PS51257">
    <property type="entry name" value="PROKAR_LIPOPROTEIN"/>
    <property type="match status" value="1"/>
</dbReference>
<feature type="transmembrane region" description="Helical" evidence="2">
    <location>
        <begin position="75"/>
        <end position="103"/>
    </location>
</feature>
<keyword evidence="2" id="KW-0812">Transmembrane</keyword>
<dbReference type="AlphaFoldDB" id="A0A913ZLM0"/>
<reference evidence="3" key="1">
    <citation type="submission" date="2022-11" db="UniProtKB">
        <authorList>
            <consortium name="EnsemblMetazoa"/>
        </authorList>
    </citation>
    <scope>IDENTIFICATION</scope>
</reference>
<sequence length="260" mass="27781">MATNYKYPVGCGVCLGVFHIIFGMGCCGCGIAAIVLYAYAASIAVGIWAGVAFYTMTGILALASASRNNCVITAYYIMALLSVFVSMGQMGVYIYAILYEVFACSNSPYSDKYYNCTQKQIQDMIMHGVLLLLAFLEWIIAMVSCCTACTCCCNNDVAPTQTVVIHTMQQPVGQPLPNYGGPAVAMPPPQAEYAGYSGGSFPASIPSQPAPGYSQKPQLPLASAPVYHNQTFDPNSPADENTALPHAPQSPEHGNNTREY</sequence>
<evidence type="ECO:0000313" key="4">
    <source>
        <dbReference type="Proteomes" id="UP000887568"/>
    </source>
</evidence>
<dbReference type="PANTHER" id="PTHR23320">
    <property type="entry name" value="MEMBRANE-SPANNING 4-DOMAINS SUBFAMILY A MS4A -RELATED"/>
    <property type="match status" value="1"/>
</dbReference>
<keyword evidence="4" id="KW-1185">Reference proteome</keyword>
<dbReference type="PANTHER" id="PTHR23320:SF165">
    <property type="entry name" value="MARVEL DOMAIN-CONTAINING PROTEIN"/>
    <property type="match status" value="1"/>
</dbReference>
<feature type="transmembrane region" description="Helical" evidence="2">
    <location>
        <begin position="45"/>
        <end position="63"/>
    </location>
</feature>
<dbReference type="Proteomes" id="UP000887568">
    <property type="component" value="Unplaced"/>
</dbReference>
<evidence type="ECO:0000313" key="3">
    <source>
        <dbReference type="EnsemblMetazoa" id="XP_038051951.1"/>
    </source>
</evidence>
<evidence type="ECO:0000256" key="1">
    <source>
        <dbReference type="SAM" id="MobiDB-lite"/>
    </source>
</evidence>
<keyword evidence="2" id="KW-1133">Transmembrane helix</keyword>
<accession>A0A913ZLM0</accession>
<evidence type="ECO:0000256" key="2">
    <source>
        <dbReference type="SAM" id="Phobius"/>
    </source>
</evidence>
<organism evidence="3 4">
    <name type="scientific">Patiria miniata</name>
    <name type="common">Bat star</name>
    <name type="synonym">Asterina miniata</name>
    <dbReference type="NCBI Taxonomy" id="46514"/>
    <lineage>
        <taxon>Eukaryota</taxon>
        <taxon>Metazoa</taxon>
        <taxon>Echinodermata</taxon>
        <taxon>Eleutherozoa</taxon>
        <taxon>Asterozoa</taxon>
        <taxon>Asteroidea</taxon>
        <taxon>Valvatacea</taxon>
        <taxon>Valvatida</taxon>
        <taxon>Asterinidae</taxon>
        <taxon>Patiria</taxon>
    </lineage>
</organism>
<dbReference type="EnsemblMetazoa" id="XM_038196023.1">
    <property type="protein sequence ID" value="XP_038051951.1"/>
    <property type="gene ID" value="LOC119724805"/>
</dbReference>
<protein>
    <submittedName>
        <fullName evidence="3">Uncharacterized protein</fullName>
    </submittedName>
</protein>
<feature type="transmembrane region" description="Helical" evidence="2">
    <location>
        <begin position="16"/>
        <end position="38"/>
    </location>
</feature>